<evidence type="ECO:0000313" key="4">
    <source>
        <dbReference type="EMBL" id="PKZ42597.1"/>
    </source>
</evidence>
<gene>
    <name evidence="4" type="ORF">CYJ76_01640</name>
</gene>
<evidence type="ECO:0000256" key="2">
    <source>
        <dbReference type="ARBA" id="ARBA00023239"/>
    </source>
</evidence>
<keyword evidence="2" id="KW-0456">Lyase</keyword>
<proteinExistence type="inferred from homology"/>
<comment type="similarity">
    <text evidence="1 3">Belongs to the enoyl-CoA hydratase/isomerase family.</text>
</comment>
<keyword evidence="5" id="KW-1185">Reference proteome</keyword>
<sequence>MSEQTPLSLPGAQTTELPDLALHLLPQGTGEVAVVELALPQKRNAMSEEMTDSWARVVRQLAEHRALRAVVVTGRGSAFCAGGQLDWIVAEPDASATDLRERMARFYATWLSLGQLEVPTIAAVNGHAIGAGLAVALACDLRVVSSQATLAMPFTHLGLHPGMASTWLLPQAVGLPVARDLLLTGRRVKGHEAVGLGLASRVAEPGDVLPEALDMARAVASTAPQAERLTTVALRDGGHRSLADALQWEALAQGVTLTTADLAEGIAAAAERRAPEFTGR</sequence>
<evidence type="ECO:0000256" key="3">
    <source>
        <dbReference type="RuleBase" id="RU003707"/>
    </source>
</evidence>
<dbReference type="PANTHER" id="PTHR11941:SF173">
    <property type="entry name" value="3-HYDROXYBUTYRYL-COA DEHYDRATASE-LIKE PROTEIN, MITOCHONDRIAL"/>
    <property type="match status" value="1"/>
</dbReference>
<dbReference type="InterPro" id="IPR001753">
    <property type="entry name" value="Enoyl-CoA_hydra/iso"/>
</dbReference>
<dbReference type="OrthoDB" id="3567227at2"/>
<evidence type="ECO:0000256" key="1">
    <source>
        <dbReference type="ARBA" id="ARBA00005254"/>
    </source>
</evidence>
<dbReference type="Proteomes" id="UP000234206">
    <property type="component" value="Unassembled WGS sequence"/>
</dbReference>
<dbReference type="InterPro" id="IPR014748">
    <property type="entry name" value="Enoyl-CoA_hydra_C"/>
</dbReference>
<accession>A0A2I1PD90</accession>
<dbReference type="PANTHER" id="PTHR11941">
    <property type="entry name" value="ENOYL-COA HYDRATASE-RELATED"/>
    <property type="match status" value="1"/>
</dbReference>
<protein>
    <submittedName>
        <fullName evidence="4">Enoyl-CoA hydratase</fullName>
    </submittedName>
</protein>
<comment type="caution">
    <text evidence="4">The sequence shown here is derived from an EMBL/GenBank/DDBJ whole genome shotgun (WGS) entry which is preliminary data.</text>
</comment>
<dbReference type="PROSITE" id="PS00166">
    <property type="entry name" value="ENOYL_COA_HYDRATASE"/>
    <property type="match status" value="1"/>
</dbReference>
<organism evidence="4 5">
    <name type="scientific">Kytococcus schroeteri</name>
    <dbReference type="NCBI Taxonomy" id="138300"/>
    <lineage>
        <taxon>Bacteria</taxon>
        <taxon>Bacillati</taxon>
        <taxon>Actinomycetota</taxon>
        <taxon>Actinomycetes</taxon>
        <taxon>Micrococcales</taxon>
        <taxon>Kytococcaceae</taxon>
        <taxon>Kytococcus</taxon>
    </lineage>
</organism>
<dbReference type="Gene3D" id="1.10.12.10">
    <property type="entry name" value="Lyase 2-enoyl-coa Hydratase, Chain A, domain 2"/>
    <property type="match status" value="1"/>
</dbReference>
<dbReference type="InterPro" id="IPR029045">
    <property type="entry name" value="ClpP/crotonase-like_dom_sf"/>
</dbReference>
<dbReference type="GO" id="GO:0006635">
    <property type="term" value="P:fatty acid beta-oxidation"/>
    <property type="evidence" value="ECO:0007669"/>
    <property type="project" value="TreeGrafter"/>
</dbReference>
<dbReference type="SUPFAM" id="SSF52096">
    <property type="entry name" value="ClpP/crotonase"/>
    <property type="match status" value="1"/>
</dbReference>
<dbReference type="CDD" id="cd06558">
    <property type="entry name" value="crotonase-like"/>
    <property type="match status" value="1"/>
</dbReference>
<dbReference type="Gene3D" id="3.90.226.10">
    <property type="entry name" value="2-enoyl-CoA Hydratase, Chain A, domain 1"/>
    <property type="match status" value="1"/>
</dbReference>
<dbReference type="EMBL" id="PKIZ01000002">
    <property type="protein sequence ID" value="PKZ42597.1"/>
    <property type="molecule type" value="Genomic_DNA"/>
</dbReference>
<dbReference type="GO" id="GO:0016829">
    <property type="term" value="F:lyase activity"/>
    <property type="evidence" value="ECO:0007669"/>
    <property type="project" value="UniProtKB-KW"/>
</dbReference>
<dbReference type="AlphaFoldDB" id="A0A2I1PD90"/>
<dbReference type="InterPro" id="IPR018376">
    <property type="entry name" value="Enoyl-CoA_hyd/isom_CS"/>
</dbReference>
<dbReference type="Pfam" id="PF00378">
    <property type="entry name" value="ECH_1"/>
    <property type="match status" value="1"/>
</dbReference>
<evidence type="ECO:0000313" key="5">
    <source>
        <dbReference type="Proteomes" id="UP000234206"/>
    </source>
</evidence>
<dbReference type="RefSeq" id="WP_101849060.1">
    <property type="nucleotide sequence ID" value="NZ_JBHLVH010000013.1"/>
</dbReference>
<name>A0A2I1PD90_9MICO</name>
<reference evidence="4 5" key="1">
    <citation type="submission" date="2017-12" db="EMBL/GenBank/DDBJ databases">
        <title>Phylogenetic diversity of female urinary microbiome.</title>
        <authorList>
            <person name="Thomas-White K."/>
            <person name="Wolfe A.J."/>
        </authorList>
    </citation>
    <scope>NUCLEOTIDE SEQUENCE [LARGE SCALE GENOMIC DNA]</scope>
    <source>
        <strain evidence="4 5">UMB1298</strain>
    </source>
</reference>